<dbReference type="InterPro" id="IPR036020">
    <property type="entry name" value="WW_dom_sf"/>
</dbReference>
<evidence type="ECO:0000256" key="5">
    <source>
        <dbReference type="ARBA" id="ARBA00048763"/>
    </source>
</evidence>
<dbReference type="SUPFAM" id="SSF51045">
    <property type="entry name" value="WW domain"/>
    <property type="match status" value="1"/>
</dbReference>
<dbReference type="Pfam" id="PF09445">
    <property type="entry name" value="Methyltransf_15"/>
    <property type="match status" value="1"/>
</dbReference>
<dbReference type="InterPro" id="IPR029063">
    <property type="entry name" value="SAM-dependent_MTases_sf"/>
</dbReference>
<comment type="catalytic activity">
    <reaction evidence="4">
        <text>a 5'-end (N(7)-methyl 5'-triphosphoguanosine)-ribonucleoside in snoRNA + S-adenosyl-L-methionine = a 5'-end (N(2),N(7)-dimethyl 5'-triphosphoguanosine)-ribonucleoside in snoRNA + S-adenosyl-L-homocysteine + H(+)</text>
        <dbReference type="Rhea" id="RHEA:78475"/>
        <dbReference type="Rhea" id="RHEA-COMP:19086"/>
        <dbReference type="Rhea" id="RHEA-COMP:19088"/>
        <dbReference type="ChEBI" id="CHEBI:15378"/>
        <dbReference type="ChEBI" id="CHEBI:57856"/>
        <dbReference type="ChEBI" id="CHEBI:59789"/>
        <dbReference type="ChEBI" id="CHEBI:156461"/>
        <dbReference type="ChEBI" id="CHEBI:172880"/>
    </reaction>
    <physiologicalReaction direction="left-to-right" evidence="4">
        <dbReference type="Rhea" id="RHEA:78476"/>
    </physiologicalReaction>
</comment>
<gene>
    <name evidence="9" type="ORF">F511_11768</name>
</gene>
<evidence type="ECO:0000256" key="2">
    <source>
        <dbReference type="ARBA" id="ARBA00025783"/>
    </source>
</evidence>
<comment type="catalytic activity">
    <reaction evidence="5">
        <text>a 5'-end (N(2),N(7)-dimethyl 5'-triphosphoguanosine)-ribonucleoside in snRNA + S-adenosyl-L-methionine = a 5'-end (N(2),N(2),N(7)-trimethyl 5'-triphosphoguanosine)-ribonucleoside in snRNA + S-adenosyl-L-homocysteine + H(+)</text>
        <dbReference type="Rhea" id="RHEA:78479"/>
        <dbReference type="Rhea" id="RHEA-COMP:19087"/>
        <dbReference type="Rhea" id="RHEA-COMP:19089"/>
        <dbReference type="ChEBI" id="CHEBI:15378"/>
        <dbReference type="ChEBI" id="CHEBI:57856"/>
        <dbReference type="ChEBI" id="CHEBI:59789"/>
        <dbReference type="ChEBI" id="CHEBI:167623"/>
        <dbReference type="ChEBI" id="CHEBI:172880"/>
    </reaction>
    <physiologicalReaction direction="left-to-right" evidence="5">
        <dbReference type="Rhea" id="RHEA:78480"/>
    </physiologicalReaction>
</comment>
<dbReference type="Gene3D" id="3.40.50.150">
    <property type="entry name" value="Vaccinia Virus protein VP39"/>
    <property type="match status" value="1"/>
</dbReference>
<dbReference type="GO" id="GO:0071164">
    <property type="term" value="F:RNA cap trimethylguanosine synthase activity"/>
    <property type="evidence" value="ECO:0007669"/>
    <property type="project" value="TreeGrafter"/>
</dbReference>
<dbReference type="PANTHER" id="PTHR14741:SF32">
    <property type="entry name" value="TRIMETHYLGUANOSINE SYNTHASE"/>
    <property type="match status" value="1"/>
</dbReference>
<dbReference type="SUPFAM" id="SSF53335">
    <property type="entry name" value="S-adenosyl-L-methionine-dependent methyltransferases"/>
    <property type="match status" value="1"/>
</dbReference>
<evidence type="ECO:0000256" key="1">
    <source>
        <dbReference type="ARBA" id="ARBA00018517"/>
    </source>
</evidence>
<evidence type="ECO:0000313" key="10">
    <source>
        <dbReference type="Proteomes" id="UP000250235"/>
    </source>
</evidence>
<dbReference type="EMBL" id="KQ996417">
    <property type="protein sequence ID" value="KZV45168.1"/>
    <property type="molecule type" value="Genomic_DNA"/>
</dbReference>
<dbReference type="PROSITE" id="PS50020">
    <property type="entry name" value="WW_DOMAIN_2"/>
    <property type="match status" value="1"/>
</dbReference>
<evidence type="ECO:0000256" key="7">
    <source>
        <dbReference type="ARBA" id="ARBA00049790"/>
    </source>
</evidence>
<dbReference type="PANTHER" id="PTHR14741">
    <property type="entry name" value="S-ADENOSYLMETHIONINE-DEPENDENT METHYLTRANSFERASE RELATED"/>
    <property type="match status" value="1"/>
</dbReference>
<dbReference type="InterPro" id="IPR019012">
    <property type="entry name" value="RNA_cap_Gua-N2-MeTrfase"/>
</dbReference>
<protein>
    <recommendedName>
        <fullName evidence="1">Trimethylguanosine synthase</fullName>
    </recommendedName>
    <alternativeName>
        <fullName evidence="7">Cap-specific guanine-N(2) methyltransferase</fullName>
    </alternativeName>
</protein>
<dbReference type="Proteomes" id="UP000250235">
    <property type="component" value="Unassembled WGS sequence"/>
</dbReference>
<name>A0A2Z7CE02_9LAMI</name>
<evidence type="ECO:0000256" key="4">
    <source>
        <dbReference type="ARBA" id="ARBA00048740"/>
    </source>
</evidence>
<dbReference type="CDD" id="cd00201">
    <property type="entry name" value="WW"/>
    <property type="match status" value="1"/>
</dbReference>
<organism evidence="9 10">
    <name type="scientific">Dorcoceras hygrometricum</name>
    <dbReference type="NCBI Taxonomy" id="472368"/>
    <lineage>
        <taxon>Eukaryota</taxon>
        <taxon>Viridiplantae</taxon>
        <taxon>Streptophyta</taxon>
        <taxon>Embryophyta</taxon>
        <taxon>Tracheophyta</taxon>
        <taxon>Spermatophyta</taxon>
        <taxon>Magnoliopsida</taxon>
        <taxon>eudicotyledons</taxon>
        <taxon>Gunneridae</taxon>
        <taxon>Pentapetalae</taxon>
        <taxon>asterids</taxon>
        <taxon>lamiids</taxon>
        <taxon>Lamiales</taxon>
        <taxon>Gesneriaceae</taxon>
        <taxon>Didymocarpoideae</taxon>
        <taxon>Trichosporeae</taxon>
        <taxon>Loxocarpinae</taxon>
        <taxon>Dorcoceras</taxon>
    </lineage>
</organism>
<comment type="catalytic activity">
    <reaction evidence="3">
        <text>a 5'-end (N(2),N(7)-dimethyl 5'-triphosphoguanosine)-ribonucleoside in snoRNA + S-adenosyl-L-methionine = a 5'-end (N(2),N(2),N(7)-trimethyl 5'-triphosphoguanosine)-ribonucleoside in snoRNA + S-adenosyl-L-homocysteine + H(+)</text>
        <dbReference type="Rhea" id="RHEA:78507"/>
        <dbReference type="Rhea" id="RHEA-COMP:19088"/>
        <dbReference type="Rhea" id="RHEA-COMP:19090"/>
        <dbReference type="ChEBI" id="CHEBI:15378"/>
        <dbReference type="ChEBI" id="CHEBI:57856"/>
        <dbReference type="ChEBI" id="CHEBI:59789"/>
        <dbReference type="ChEBI" id="CHEBI:167623"/>
        <dbReference type="ChEBI" id="CHEBI:172880"/>
    </reaction>
    <physiologicalReaction direction="left-to-right" evidence="3">
        <dbReference type="Rhea" id="RHEA:78508"/>
    </physiologicalReaction>
</comment>
<proteinExistence type="inferred from homology"/>
<evidence type="ECO:0000256" key="6">
    <source>
        <dbReference type="ARBA" id="ARBA00049075"/>
    </source>
</evidence>
<evidence type="ECO:0000313" key="9">
    <source>
        <dbReference type="EMBL" id="KZV45168.1"/>
    </source>
</evidence>
<comment type="catalytic activity">
    <reaction evidence="6">
        <text>a 5'-end (N(7)-methyl 5'-triphosphoguanosine)-ribonucleoside in snRNA + S-adenosyl-L-methionine = a 5'-end (N(2),N(7)-dimethyl 5'-triphosphoguanosine)-ribonucleoside in snRNA + S-adenosyl-L-homocysteine + H(+)</text>
        <dbReference type="Rhea" id="RHEA:78471"/>
        <dbReference type="Rhea" id="RHEA-COMP:19085"/>
        <dbReference type="Rhea" id="RHEA-COMP:19087"/>
        <dbReference type="ChEBI" id="CHEBI:15378"/>
        <dbReference type="ChEBI" id="CHEBI:57856"/>
        <dbReference type="ChEBI" id="CHEBI:59789"/>
        <dbReference type="ChEBI" id="CHEBI:156461"/>
        <dbReference type="ChEBI" id="CHEBI:172880"/>
    </reaction>
    <physiologicalReaction direction="left-to-right" evidence="6">
        <dbReference type="Rhea" id="RHEA:78472"/>
    </physiologicalReaction>
</comment>
<comment type="similarity">
    <text evidence="2">Belongs to the methyltransferase superfamily. Trimethylguanosine synthase family.</text>
</comment>
<dbReference type="PROSITE" id="PS01159">
    <property type="entry name" value="WW_DOMAIN_1"/>
    <property type="match status" value="1"/>
</dbReference>
<keyword evidence="10" id="KW-1185">Reference proteome</keyword>
<reference evidence="9 10" key="1">
    <citation type="journal article" date="2015" name="Proc. Natl. Acad. Sci. U.S.A.">
        <title>The resurrection genome of Boea hygrometrica: A blueprint for survival of dehydration.</title>
        <authorList>
            <person name="Xiao L."/>
            <person name="Yang G."/>
            <person name="Zhang L."/>
            <person name="Yang X."/>
            <person name="Zhao S."/>
            <person name="Ji Z."/>
            <person name="Zhou Q."/>
            <person name="Hu M."/>
            <person name="Wang Y."/>
            <person name="Chen M."/>
            <person name="Xu Y."/>
            <person name="Jin H."/>
            <person name="Xiao X."/>
            <person name="Hu G."/>
            <person name="Bao F."/>
            <person name="Hu Y."/>
            <person name="Wan P."/>
            <person name="Li L."/>
            <person name="Deng X."/>
            <person name="Kuang T."/>
            <person name="Xiang C."/>
            <person name="Zhu J.K."/>
            <person name="Oliver M.J."/>
            <person name="He Y."/>
        </authorList>
    </citation>
    <scope>NUCLEOTIDE SEQUENCE [LARGE SCALE GENOMIC DNA]</scope>
    <source>
        <strain evidence="10">cv. XS01</strain>
    </source>
</reference>
<accession>A0A2Z7CE02</accession>
<evidence type="ECO:0000259" key="8">
    <source>
        <dbReference type="PROSITE" id="PS50020"/>
    </source>
</evidence>
<dbReference type="CDD" id="cd02440">
    <property type="entry name" value="AdoMet_MTases"/>
    <property type="match status" value="1"/>
</dbReference>
<evidence type="ECO:0000256" key="3">
    <source>
        <dbReference type="ARBA" id="ARBA00047418"/>
    </source>
</evidence>
<dbReference type="InterPro" id="IPR001202">
    <property type="entry name" value="WW_dom"/>
</dbReference>
<dbReference type="OrthoDB" id="194443at2759"/>
<dbReference type="AlphaFoldDB" id="A0A2Z7CE02"/>
<dbReference type="GO" id="GO:0005634">
    <property type="term" value="C:nucleus"/>
    <property type="evidence" value="ECO:0007669"/>
    <property type="project" value="TreeGrafter"/>
</dbReference>
<sequence length="638" mass="71731">MGFLLDESPAIEALGPLFKLTEVHLWDGDDYSSAALEASAYLEPVKFNHVDYVTENSDAARINGFSLATEDVKLAEQLTGLGLPLSFQTNKERNRVISGRRKGTVKKNKLLPKVVDDELPQSVKECEENGSPSDAPDIPEMFDQSEIQNHDRDESVTSFACSCDITSARDSSDEASNLVFENNLGSFGLSNISLGESEASMSKNEEVASILGVKDGSFARSCSSNYSIFVNELKSEMESVNLEIPSIVDHETKGNSNDFRIEMMQDADVSACSKFATFPADITANHIKTDSEEWITYWDDFYLRNYFYNVITKETTWDPPVKLEHIPFVTADESTYKLVEMDEIGDDELESSKVDELHVNCYLQPELHFSKDLRDDDQQFDESAGSWILSDCITSIRNRKKKRVRRTKSDWKLSSSNEDLQGVLLEAAPSINKYWCQRYILFSRFDDGIKMDEEGWFSVTPEPLAKHHARRCGSGSIIDFFTGVGGNAIQFAQRSKHVIAIDIDPNKIDYAVHNASIYGVEDKIDFVRGDSFSLAPKLKADTVFMSPPWGGPDYTRVKKFDINTMLKPKNGKSLFNVGKRIAPKIVMFLPRNVDINQLAELSLAATPPWYLEVEKNFLNDRLKAVTAYFCEPPSMGRS</sequence>
<dbReference type="FunFam" id="3.40.50.150:FF:000305">
    <property type="entry name" value="S-adenosyl-L-methionine-dependent methyltransferase superfamily protein"/>
    <property type="match status" value="1"/>
</dbReference>
<dbReference type="Gene3D" id="2.20.70.10">
    <property type="match status" value="1"/>
</dbReference>
<feature type="domain" description="WW" evidence="8">
    <location>
        <begin position="294"/>
        <end position="322"/>
    </location>
</feature>